<dbReference type="OrthoDB" id="9781616at2"/>
<gene>
    <name evidence="1" type="ORF">DJ010_08100</name>
</gene>
<protein>
    <recommendedName>
        <fullName evidence="3">DUF1015 domain-containing protein</fullName>
    </recommendedName>
</protein>
<dbReference type="RefSeq" id="WP_109693086.1">
    <property type="nucleotide sequence ID" value="NZ_QGDD01000002.1"/>
</dbReference>
<dbReference type="AlphaFoldDB" id="A0A316THH8"/>
<proteinExistence type="predicted"/>
<dbReference type="PANTHER" id="PTHR36454:SF1">
    <property type="entry name" value="DUF1015 DOMAIN-CONTAINING PROTEIN"/>
    <property type="match status" value="1"/>
</dbReference>
<dbReference type="PANTHER" id="PTHR36454">
    <property type="entry name" value="LMO2823 PROTEIN"/>
    <property type="match status" value="1"/>
</dbReference>
<dbReference type="Proteomes" id="UP000245507">
    <property type="component" value="Unassembled WGS sequence"/>
</dbReference>
<sequence length="379" mass="41018">MDAGQVVTPPYVAGPLRLLPFRGLMLAPHRVGDPSTGRAFARPYRGVAARLLKWQSRGLVRKDEAPALYLHEYTSAGLTVRGLVGALDVSRRATRPEDRAVLPHEGIHPAQADDLADRMAEMGLNPAPILLVHNGSEELRRLVGDVLATDPQHAFTDRSEQQHRIWAIRDRTTLDRVAEELRDARALIADGHHRYAAYLRLQRRDPGGPCDLGLAMLVDQVATPLFLGPIHRSLAGTDLDDLRNAAESLGMACTTRSQADAVAALGQDSLAATDGREWVVLDLAVPEGRAAVEVLHRQLVPALPHGPSSVGYHHTVDDALATADPRSAIAVLMPAPAVDLVQRIAEDDRLLPEKATSFQPKPSLGVLIRSLRDAPDAPS</sequence>
<comment type="caution">
    <text evidence="1">The sequence shown here is derived from an EMBL/GenBank/DDBJ whole genome shotgun (WGS) entry which is preliminary data.</text>
</comment>
<name>A0A316THH8_9ACTN</name>
<evidence type="ECO:0000313" key="1">
    <source>
        <dbReference type="EMBL" id="PWN03997.1"/>
    </source>
</evidence>
<organism evidence="1 2">
    <name type="scientific">Nocardioides silvaticus</name>
    <dbReference type="NCBI Taxonomy" id="2201891"/>
    <lineage>
        <taxon>Bacteria</taxon>
        <taxon>Bacillati</taxon>
        <taxon>Actinomycetota</taxon>
        <taxon>Actinomycetes</taxon>
        <taxon>Propionibacteriales</taxon>
        <taxon>Nocardioidaceae</taxon>
        <taxon>Nocardioides</taxon>
    </lineage>
</organism>
<evidence type="ECO:0000313" key="2">
    <source>
        <dbReference type="Proteomes" id="UP000245507"/>
    </source>
</evidence>
<dbReference type="InterPro" id="IPR008323">
    <property type="entry name" value="UCP033563"/>
</dbReference>
<accession>A0A316THH8</accession>
<dbReference type="Pfam" id="PF06245">
    <property type="entry name" value="DUF1015"/>
    <property type="match status" value="1"/>
</dbReference>
<dbReference type="EMBL" id="QGDD01000002">
    <property type="protein sequence ID" value="PWN03997.1"/>
    <property type="molecule type" value="Genomic_DNA"/>
</dbReference>
<reference evidence="1 2" key="1">
    <citation type="submission" date="2018-05" db="EMBL/GenBank/DDBJ databases">
        <title>Nocardioides silvaticus genome.</title>
        <authorList>
            <person name="Li C."/>
            <person name="Wang G."/>
        </authorList>
    </citation>
    <scope>NUCLEOTIDE SEQUENCE [LARGE SCALE GENOMIC DNA]</scope>
    <source>
        <strain evidence="1 2">CCTCC AB 2018079</strain>
    </source>
</reference>
<keyword evidence="2" id="KW-1185">Reference proteome</keyword>
<evidence type="ECO:0008006" key="3">
    <source>
        <dbReference type="Google" id="ProtNLM"/>
    </source>
</evidence>